<comment type="caution">
    <text evidence="1">The sequence shown here is derived from an EMBL/GenBank/DDBJ whole genome shotgun (WGS) entry which is preliminary data.</text>
</comment>
<organism evidence="1 2">
    <name type="scientific">Aureimonas glaciei</name>
    <dbReference type="NCBI Taxonomy" id="1776957"/>
    <lineage>
        <taxon>Bacteria</taxon>
        <taxon>Pseudomonadati</taxon>
        <taxon>Pseudomonadota</taxon>
        <taxon>Alphaproteobacteria</taxon>
        <taxon>Hyphomicrobiales</taxon>
        <taxon>Aurantimonadaceae</taxon>
        <taxon>Aureimonas</taxon>
    </lineage>
</organism>
<dbReference type="AlphaFoldDB" id="A0A917D7S3"/>
<sequence>MMSDTIAIAAPQVAPAMPMSRTVPPVRKASARGAGMLVRRPDLGNDEVLAAITERLTFEGRDPRHAAGVLKAALEGRPVALAFLRRLVLPSPRVPLSMPIQAILRSTPEKSEQRQGTSVWSRFVSFGQ</sequence>
<reference evidence="1" key="2">
    <citation type="submission" date="2020-09" db="EMBL/GenBank/DDBJ databases">
        <authorList>
            <person name="Sun Q."/>
            <person name="Zhou Y."/>
        </authorList>
    </citation>
    <scope>NUCLEOTIDE SEQUENCE</scope>
    <source>
        <strain evidence="1">CGMCC 1.15493</strain>
    </source>
</reference>
<name>A0A917D7S3_9HYPH</name>
<protein>
    <submittedName>
        <fullName evidence="1">Uncharacterized protein</fullName>
    </submittedName>
</protein>
<evidence type="ECO:0000313" key="1">
    <source>
        <dbReference type="EMBL" id="GGD04804.1"/>
    </source>
</evidence>
<dbReference type="EMBL" id="BMJJ01000001">
    <property type="protein sequence ID" value="GGD04804.1"/>
    <property type="molecule type" value="Genomic_DNA"/>
</dbReference>
<reference evidence="1" key="1">
    <citation type="journal article" date="2014" name="Int. J. Syst. Evol. Microbiol.">
        <title>Complete genome sequence of Corynebacterium casei LMG S-19264T (=DSM 44701T), isolated from a smear-ripened cheese.</title>
        <authorList>
            <consortium name="US DOE Joint Genome Institute (JGI-PGF)"/>
            <person name="Walter F."/>
            <person name="Albersmeier A."/>
            <person name="Kalinowski J."/>
            <person name="Ruckert C."/>
        </authorList>
    </citation>
    <scope>NUCLEOTIDE SEQUENCE</scope>
    <source>
        <strain evidence="1">CGMCC 1.15493</strain>
    </source>
</reference>
<dbReference type="Proteomes" id="UP000613160">
    <property type="component" value="Unassembled WGS sequence"/>
</dbReference>
<proteinExistence type="predicted"/>
<accession>A0A917D7S3</accession>
<keyword evidence="2" id="KW-1185">Reference proteome</keyword>
<gene>
    <name evidence="1" type="ORF">GCM10011335_04520</name>
</gene>
<evidence type="ECO:0000313" key="2">
    <source>
        <dbReference type="Proteomes" id="UP000613160"/>
    </source>
</evidence>